<dbReference type="EMBL" id="LAJX01000149">
    <property type="protein sequence ID" value="KJV05952.1"/>
    <property type="molecule type" value="Genomic_DNA"/>
</dbReference>
<dbReference type="PANTHER" id="PTHR42792:SF2">
    <property type="entry name" value="FLAGELLIN"/>
    <property type="match status" value="1"/>
</dbReference>
<comment type="caution">
    <text evidence="7">The sequence shown here is derived from an EMBL/GenBank/DDBJ whole genome shotgun (WGS) entry which is preliminary data.</text>
</comment>
<evidence type="ECO:0000256" key="1">
    <source>
        <dbReference type="ARBA" id="ARBA00005709"/>
    </source>
</evidence>
<keyword evidence="3 4" id="KW-0975">Bacterial flagellum</keyword>
<dbReference type="GO" id="GO:0005198">
    <property type="term" value="F:structural molecule activity"/>
    <property type="evidence" value="ECO:0007669"/>
    <property type="project" value="UniProtKB-UniRule"/>
</dbReference>
<dbReference type="Gene3D" id="2.60.40.4390">
    <property type="match status" value="1"/>
</dbReference>
<evidence type="ECO:0000256" key="4">
    <source>
        <dbReference type="RuleBase" id="RU362073"/>
    </source>
</evidence>
<comment type="function">
    <text evidence="4">Flagellin is the subunit protein which polymerizes to form the filaments of bacterial flagella.</text>
</comment>
<feature type="domain" description="Flagellin N-terminal" evidence="5">
    <location>
        <begin position="5"/>
        <end position="142"/>
    </location>
</feature>
<dbReference type="PRINTS" id="PR00207">
    <property type="entry name" value="FLAGELLIN"/>
</dbReference>
<dbReference type="Gene3D" id="3.30.70.2120">
    <property type="match status" value="1"/>
</dbReference>
<proteinExistence type="inferred from homology"/>
<comment type="subcellular location">
    <subcellularLocation>
        <location evidence="4">Secreted</location>
    </subcellularLocation>
    <subcellularLocation>
        <location evidence="4">Bacterial flagellum</location>
    </subcellularLocation>
</comment>
<dbReference type="Gene3D" id="1.20.1330.10">
    <property type="entry name" value="f41 fragment of flagellin, N-terminal domain"/>
    <property type="match status" value="2"/>
</dbReference>
<dbReference type="SUPFAM" id="SSF64518">
    <property type="entry name" value="Phase 1 flagellin"/>
    <property type="match status" value="1"/>
</dbReference>
<dbReference type="OrthoDB" id="9796789at2"/>
<comment type="similarity">
    <text evidence="1 4">Belongs to the bacterial flagellin family.</text>
</comment>
<dbReference type="RefSeq" id="WP_045779783.1">
    <property type="nucleotide sequence ID" value="NZ_LAJX01000149.1"/>
</dbReference>
<dbReference type="Proteomes" id="UP000033684">
    <property type="component" value="Unassembled WGS sequence"/>
</dbReference>
<dbReference type="Gene3D" id="6.10.280.190">
    <property type="match status" value="1"/>
</dbReference>
<evidence type="ECO:0000256" key="3">
    <source>
        <dbReference type="ARBA" id="ARBA00023143"/>
    </source>
</evidence>
<evidence type="ECO:0000259" key="5">
    <source>
        <dbReference type="Pfam" id="PF00669"/>
    </source>
</evidence>
<evidence type="ECO:0000313" key="8">
    <source>
        <dbReference type="Proteomes" id="UP000033684"/>
    </source>
</evidence>
<keyword evidence="2 4" id="KW-0964">Secreted</keyword>
<dbReference type="AlphaFoldDB" id="A0A0F3IGX4"/>
<dbReference type="InterPro" id="IPR001029">
    <property type="entry name" value="Flagellin_N"/>
</dbReference>
<evidence type="ECO:0000313" key="7">
    <source>
        <dbReference type="EMBL" id="KJV05952.1"/>
    </source>
</evidence>
<name>A0A0F3IGX4_9GAMM</name>
<dbReference type="Pfam" id="PF00700">
    <property type="entry name" value="Flagellin_C"/>
    <property type="match status" value="1"/>
</dbReference>
<reference evidence="7 8" key="2">
    <citation type="journal article" date="2016" name="Microb. Ecol.">
        <title>Genome Characteristics of a Novel Type I Methanotroph (Sn10-6) Isolated from a Flooded Indian Rice Field.</title>
        <authorList>
            <person name="Rahalkar M.C."/>
            <person name="Pandit P.S."/>
            <person name="Dhakephalkar P.K."/>
            <person name="Pore S."/>
            <person name="Arora P."/>
            <person name="Kapse N."/>
        </authorList>
    </citation>
    <scope>NUCLEOTIDE SEQUENCE [LARGE SCALE GENOMIC DNA]</scope>
    <source>
        <strain evidence="7 8">Sn10-6</strain>
    </source>
</reference>
<dbReference type="PATRIC" id="fig|1632867.3.peg.1318"/>
<protein>
    <recommendedName>
        <fullName evidence="4">Flagellin</fullName>
    </recommendedName>
</protein>
<evidence type="ECO:0000256" key="2">
    <source>
        <dbReference type="ARBA" id="ARBA00022525"/>
    </source>
</evidence>
<keyword evidence="8" id="KW-1185">Reference proteome</keyword>
<dbReference type="Pfam" id="PF00669">
    <property type="entry name" value="Flagellin_N"/>
    <property type="match status" value="1"/>
</dbReference>
<dbReference type="InterPro" id="IPR001492">
    <property type="entry name" value="Flagellin"/>
</dbReference>
<dbReference type="PANTHER" id="PTHR42792">
    <property type="entry name" value="FLAGELLIN"/>
    <property type="match status" value="1"/>
</dbReference>
<accession>A0A0F3IGX4</accession>
<evidence type="ECO:0000259" key="6">
    <source>
        <dbReference type="Pfam" id="PF00700"/>
    </source>
</evidence>
<dbReference type="GO" id="GO:0009288">
    <property type="term" value="C:bacterial-type flagellum"/>
    <property type="evidence" value="ECO:0007669"/>
    <property type="project" value="UniProtKB-SubCell"/>
</dbReference>
<sequence length="709" mass="71089">MSSVVNTNISSLTAQRNLGKSQMSQTTAMQRLSSGLRINSAKDDAAGLSISDRMTSQIKGLNQASRNANDGISLAQTAEGALGEITTNLQRLRELAVQSANATNTTVDRAAIQQEADQLLEEIDRVAGQTEFNGTKLLDGSFKDQSFQIGANAGQTISIGMTSSKTSTLGTGDASSITGRASASVAGDSTTTPSMVAGDVSINGVTIGASVGTADNKSFSFNAASAIAKVAAFNSLSNETGVVASVNATEVEGRAMTGAATDGVIVINGVSTSAVFTTTDTSATRQSVITAINALSDQTGVTAVDTGTDAGGVKLVSQDGRNITLGFDNSASTTALTASSTGLAFNGVDLTDPTDKTDAGYQTYFGTYTLSSAKDIKINEGTGTISNTGLQAGTYSPQVAYTSTAALTTNTAFTAGDFKINGVLIGSSLASDDKASSSLKDNSAISKAAAINAISKQTGVSAVVNTNATNGIEATAGASGVININGVNTGTVTTTGTDFAADRAAVVQAINAISGQTGVVAIDTNDNAKGIKLEAADGRNIVIDTATGGFAGDGTDTGLVADGTYTGSVTLKSATSFTIESGTTGTDVTTTLGLEVGTYGSGKSGQSLDSIDLTTASGATAALTAIDNALASVNSGRAVLGAVQNRFESTISALQITSENLTAARSRIKDADFAAESAELSRSQILQQAGTAMLAQANTASQGVLSLLR</sequence>
<organism evidence="7 8">
    <name type="scientific">Methylocucumis oryzae</name>
    <dbReference type="NCBI Taxonomy" id="1632867"/>
    <lineage>
        <taxon>Bacteria</taxon>
        <taxon>Pseudomonadati</taxon>
        <taxon>Pseudomonadota</taxon>
        <taxon>Gammaproteobacteria</taxon>
        <taxon>Methylococcales</taxon>
        <taxon>Methylococcaceae</taxon>
        <taxon>Methylocucumis</taxon>
    </lineage>
</organism>
<dbReference type="InterPro" id="IPR046358">
    <property type="entry name" value="Flagellin_C"/>
</dbReference>
<gene>
    <name evidence="7" type="ORF">VZ94_14540</name>
</gene>
<dbReference type="GO" id="GO:0005576">
    <property type="term" value="C:extracellular region"/>
    <property type="evidence" value="ECO:0007669"/>
    <property type="project" value="UniProtKB-SubCell"/>
</dbReference>
<reference evidence="8" key="1">
    <citation type="submission" date="2015-03" db="EMBL/GenBank/DDBJ databases">
        <title>Draft genome sequence of a novel methanotroph (Sn10-6) isolated from flooded ricefield rhizosphere in India.</title>
        <authorList>
            <person name="Pandit P.S."/>
            <person name="Pore S.D."/>
            <person name="Arora P."/>
            <person name="Kapse N.G."/>
            <person name="Dhakephalkar P.K."/>
            <person name="Rahalkar M.C."/>
        </authorList>
    </citation>
    <scope>NUCLEOTIDE SEQUENCE [LARGE SCALE GENOMIC DNA]</scope>
    <source>
        <strain evidence="8">Sn10-6</strain>
    </source>
</reference>
<feature type="domain" description="Flagellin C-terminal" evidence="6">
    <location>
        <begin position="623"/>
        <end position="708"/>
    </location>
</feature>